<dbReference type="Proteomes" id="UP001529510">
    <property type="component" value="Unassembled WGS sequence"/>
</dbReference>
<feature type="compositionally biased region" description="Basic and acidic residues" evidence="1">
    <location>
        <begin position="201"/>
        <end position="215"/>
    </location>
</feature>
<comment type="caution">
    <text evidence="2">The sequence shown here is derived from an EMBL/GenBank/DDBJ whole genome shotgun (WGS) entry which is preliminary data.</text>
</comment>
<dbReference type="AlphaFoldDB" id="A0ABD0MA76"/>
<feature type="region of interest" description="Disordered" evidence="1">
    <location>
        <begin position="200"/>
        <end position="231"/>
    </location>
</feature>
<name>A0ABD0MA76_CIRMR</name>
<gene>
    <name evidence="2" type="ORF">M9458_058174</name>
</gene>
<evidence type="ECO:0000256" key="1">
    <source>
        <dbReference type="SAM" id="MobiDB-lite"/>
    </source>
</evidence>
<evidence type="ECO:0000313" key="3">
    <source>
        <dbReference type="Proteomes" id="UP001529510"/>
    </source>
</evidence>
<sequence length="241" mass="25780">MLILLDPVNPSAHHLLDDPSTPPPASTSILQPSSSIIASSSLISLAPAWTVTPLPPPQDCTAPAARCPFIPLASLGSSFPPAPPQSFVTLAQPRPSGFPPTPSLLKPSAPPWPCKSSASPWLVSSLSPPLPALPPLPFLHHGSSLHWLPSWLRLGSISFMVSPSIITTLDSVYHPPTGPHTPVLIVVFMPFIYRTVLRQETQQEREGGPDQKRSASWDSNTGRPKAAHCPRGYLRRPGGLI</sequence>
<protein>
    <submittedName>
        <fullName evidence="2">Uncharacterized protein</fullName>
    </submittedName>
</protein>
<dbReference type="EMBL" id="JAMKFB020000915">
    <property type="protein sequence ID" value="KAL0146543.1"/>
    <property type="molecule type" value="Genomic_DNA"/>
</dbReference>
<organism evidence="2 3">
    <name type="scientific">Cirrhinus mrigala</name>
    <name type="common">Mrigala</name>
    <dbReference type="NCBI Taxonomy" id="683832"/>
    <lineage>
        <taxon>Eukaryota</taxon>
        <taxon>Metazoa</taxon>
        <taxon>Chordata</taxon>
        <taxon>Craniata</taxon>
        <taxon>Vertebrata</taxon>
        <taxon>Euteleostomi</taxon>
        <taxon>Actinopterygii</taxon>
        <taxon>Neopterygii</taxon>
        <taxon>Teleostei</taxon>
        <taxon>Ostariophysi</taxon>
        <taxon>Cypriniformes</taxon>
        <taxon>Cyprinidae</taxon>
        <taxon>Labeoninae</taxon>
        <taxon>Labeonini</taxon>
        <taxon>Cirrhinus</taxon>
    </lineage>
</organism>
<evidence type="ECO:0000313" key="2">
    <source>
        <dbReference type="EMBL" id="KAL0146543.1"/>
    </source>
</evidence>
<keyword evidence="3" id="KW-1185">Reference proteome</keyword>
<accession>A0ABD0MA76</accession>
<proteinExistence type="predicted"/>
<reference evidence="2 3" key="1">
    <citation type="submission" date="2024-05" db="EMBL/GenBank/DDBJ databases">
        <title>Genome sequencing and assembly of Indian major carp, Cirrhinus mrigala (Hamilton, 1822).</title>
        <authorList>
            <person name="Mohindra V."/>
            <person name="Chowdhury L.M."/>
            <person name="Lal K."/>
            <person name="Jena J.K."/>
        </authorList>
    </citation>
    <scope>NUCLEOTIDE SEQUENCE [LARGE SCALE GENOMIC DNA]</scope>
    <source>
        <strain evidence="2">CM1030</strain>
        <tissue evidence="2">Blood</tissue>
    </source>
</reference>